<accession>A0A849SPX8</accession>
<dbReference type="EMBL" id="JABFRW010000051">
    <property type="protein sequence ID" value="NOT33450.1"/>
    <property type="molecule type" value="Genomic_DNA"/>
</dbReference>
<gene>
    <name evidence="4" type="ORF">HOP12_04685</name>
</gene>
<proteinExistence type="inferred from homology"/>
<organism evidence="4 5">
    <name type="scientific">Eiseniibacteriota bacterium</name>
    <dbReference type="NCBI Taxonomy" id="2212470"/>
    <lineage>
        <taxon>Bacteria</taxon>
        <taxon>Candidatus Eiseniibacteriota</taxon>
    </lineage>
</organism>
<comment type="similarity">
    <text evidence="1">Belongs to the bacterial solute-binding protein 1 family.</text>
</comment>
<dbReference type="AlphaFoldDB" id="A0A849SPX8"/>
<dbReference type="PANTHER" id="PTHR43649">
    <property type="entry name" value="ARABINOSE-BINDING PROTEIN-RELATED"/>
    <property type="match status" value="1"/>
</dbReference>
<dbReference type="Pfam" id="PF01547">
    <property type="entry name" value="SBP_bac_1"/>
    <property type="match status" value="1"/>
</dbReference>
<evidence type="ECO:0000256" key="2">
    <source>
        <dbReference type="ARBA" id="ARBA00022448"/>
    </source>
</evidence>
<keyword evidence="2" id="KW-0813">Transport</keyword>
<dbReference type="InterPro" id="IPR050490">
    <property type="entry name" value="Bact_solute-bd_prot1"/>
</dbReference>
<comment type="caution">
    <text evidence="4">The sequence shown here is derived from an EMBL/GenBank/DDBJ whole genome shotgun (WGS) entry which is preliminary data.</text>
</comment>
<name>A0A849SPX8_UNCEI</name>
<dbReference type="CDD" id="cd14747">
    <property type="entry name" value="PBP2_MalE"/>
    <property type="match status" value="1"/>
</dbReference>
<dbReference type="Proteomes" id="UP000580839">
    <property type="component" value="Unassembled WGS sequence"/>
</dbReference>
<protein>
    <submittedName>
        <fullName evidence="4">Sugar ABC transporter substrate-binding protein</fullName>
    </submittedName>
</protein>
<dbReference type="Gene3D" id="3.40.190.10">
    <property type="entry name" value="Periplasmic binding protein-like II"/>
    <property type="match status" value="2"/>
</dbReference>
<keyword evidence="3" id="KW-0732">Signal</keyword>
<dbReference type="InterPro" id="IPR006059">
    <property type="entry name" value="SBP"/>
</dbReference>
<evidence type="ECO:0000313" key="5">
    <source>
        <dbReference type="Proteomes" id="UP000580839"/>
    </source>
</evidence>
<evidence type="ECO:0000313" key="4">
    <source>
        <dbReference type="EMBL" id="NOT33450.1"/>
    </source>
</evidence>
<dbReference type="SUPFAM" id="SSF53850">
    <property type="entry name" value="Periplasmic binding protein-like II"/>
    <property type="match status" value="1"/>
</dbReference>
<evidence type="ECO:0000256" key="3">
    <source>
        <dbReference type="ARBA" id="ARBA00022729"/>
    </source>
</evidence>
<reference evidence="4 5" key="1">
    <citation type="submission" date="2020-04" db="EMBL/GenBank/DDBJ databases">
        <title>Metagenomic profiling of ammonia- and methane-oxidizing microorganisms in a Dutch drinking water treatment plant.</title>
        <authorList>
            <person name="Poghosyan L."/>
            <person name="Leucker S."/>
        </authorList>
    </citation>
    <scope>NUCLEOTIDE SEQUENCE [LARGE SCALE GENOMIC DNA]</scope>
    <source>
        <strain evidence="4">S-RSF-IL-03</strain>
    </source>
</reference>
<sequence length="408" mass="46121">MPAFVSCAPAPNQVTLRFWAMGREGEVVEELVRDFELENPGVRVEVQQIPWSAAHEKLLTAQVGGSAPDLSQLGNTWIAEFVALRALRPLDGFVDTSSTVSARGFFAGSWDGNVVDGQVYGLPWYVDTRVLFYRRDLLAQAGYREMPTTWAEWRRAMEAIKRVVGPERFAIFLPVNEWNPPMILGLQAGSPILRDNATRGAFSQPEFAGAFTFFVDLFKSHLAPPLSNSEIANMYQEFERGYFAMVITGPWNLGEFRRRLSPAAQSQWTTAPLPGPDGPGLSMAGGSSLVMFRGTRHPEEAWKLMEFLSRPDQQVRFYELTGDLPARVEAWRDSALTRDPATAAFGRQMERVAPWPKVPEWEPIAIRLQDWAERAVRGSVAPDVALRSLDREVDRMLEKRRWLLEHRR</sequence>
<evidence type="ECO:0000256" key="1">
    <source>
        <dbReference type="ARBA" id="ARBA00008520"/>
    </source>
</evidence>
<dbReference type="PANTHER" id="PTHR43649:SF34">
    <property type="entry name" value="ABC TRANSPORTER PERIPLASMIC-BINDING PROTEIN YCJN-RELATED"/>
    <property type="match status" value="1"/>
</dbReference>